<organism evidence="2 3">
    <name type="scientific">Tripterygium wilfordii</name>
    <name type="common">Thunder God vine</name>
    <dbReference type="NCBI Taxonomy" id="458696"/>
    <lineage>
        <taxon>Eukaryota</taxon>
        <taxon>Viridiplantae</taxon>
        <taxon>Streptophyta</taxon>
        <taxon>Embryophyta</taxon>
        <taxon>Tracheophyta</taxon>
        <taxon>Spermatophyta</taxon>
        <taxon>Magnoliopsida</taxon>
        <taxon>eudicotyledons</taxon>
        <taxon>Gunneridae</taxon>
        <taxon>Pentapetalae</taxon>
        <taxon>rosids</taxon>
        <taxon>fabids</taxon>
        <taxon>Celastrales</taxon>
        <taxon>Celastraceae</taxon>
        <taxon>Tripterygium</taxon>
    </lineage>
</organism>
<accession>A0A7J7E0W6</accession>
<dbReference type="EMBL" id="JAAARO010000001">
    <property type="protein sequence ID" value="KAF5752179.1"/>
    <property type="molecule type" value="Genomic_DNA"/>
</dbReference>
<evidence type="ECO:0000256" key="1">
    <source>
        <dbReference type="SAM" id="MobiDB-lite"/>
    </source>
</evidence>
<feature type="compositionally biased region" description="Basic residues" evidence="1">
    <location>
        <begin position="73"/>
        <end position="93"/>
    </location>
</feature>
<protein>
    <submittedName>
        <fullName evidence="2">Uncharacterized protein</fullName>
    </submittedName>
</protein>
<keyword evidence="3" id="KW-1185">Reference proteome</keyword>
<reference evidence="2 3" key="1">
    <citation type="journal article" date="2020" name="Nat. Commun.">
        <title>Genome of Tripterygium wilfordii and identification of cytochrome P450 involved in triptolide biosynthesis.</title>
        <authorList>
            <person name="Tu L."/>
            <person name="Su P."/>
            <person name="Zhang Z."/>
            <person name="Gao L."/>
            <person name="Wang J."/>
            <person name="Hu T."/>
            <person name="Zhou J."/>
            <person name="Zhang Y."/>
            <person name="Zhao Y."/>
            <person name="Liu Y."/>
            <person name="Song Y."/>
            <person name="Tong Y."/>
            <person name="Lu Y."/>
            <person name="Yang J."/>
            <person name="Xu C."/>
            <person name="Jia M."/>
            <person name="Peters R.J."/>
            <person name="Huang L."/>
            <person name="Gao W."/>
        </authorList>
    </citation>
    <scope>NUCLEOTIDE SEQUENCE [LARGE SCALE GENOMIC DNA]</scope>
    <source>
        <strain evidence="3">cv. XIE 37</strain>
        <tissue evidence="2">Leaf</tissue>
    </source>
</reference>
<comment type="caution">
    <text evidence="2">The sequence shown here is derived from an EMBL/GenBank/DDBJ whole genome shotgun (WGS) entry which is preliminary data.</text>
</comment>
<feature type="compositionally biased region" description="Gly residues" evidence="1">
    <location>
        <begin position="97"/>
        <end position="108"/>
    </location>
</feature>
<dbReference type="Proteomes" id="UP000593562">
    <property type="component" value="Unassembled WGS sequence"/>
</dbReference>
<dbReference type="PANTHER" id="PTHR36751">
    <property type="entry name" value="F3E22.8 PROTEIN"/>
    <property type="match status" value="1"/>
</dbReference>
<sequence length="199" mass="21162">MDVSLVADTVTVFTKVGLGFASSLLHRHNYISNNVLSLSDCSADQSASSTGVIHAPAVIFLVDALAPPPVKPNSRRTVSRTLTRKKRRTKRKLFGGDDSGNGEDGGFFGDNDGDGPFSGGGNYWGGGNGWNFGGFGGQNWDESSSSSSGFALDFIYEVIAWIALSNCVHFAFKKLLRTVADGIGDAERGKGPMRLTSIY</sequence>
<dbReference type="PANTHER" id="PTHR36751:SF1">
    <property type="entry name" value="F3E22.8 PROTEIN"/>
    <property type="match status" value="1"/>
</dbReference>
<name>A0A7J7E0W6_TRIWF</name>
<dbReference type="InParanoid" id="A0A7J7E0W6"/>
<dbReference type="AlphaFoldDB" id="A0A7J7E0W6"/>
<evidence type="ECO:0000313" key="3">
    <source>
        <dbReference type="Proteomes" id="UP000593562"/>
    </source>
</evidence>
<evidence type="ECO:0000313" key="2">
    <source>
        <dbReference type="EMBL" id="KAF5752179.1"/>
    </source>
</evidence>
<dbReference type="FunCoup" id="A0A7J7E0W6">
    <property type="interactions" value="11"/>
</dbReference>
<proteinExistence type="predicted"/>
<dbReference type="OrthoDB" id="1914074at2759"/>
<gene>
    <name evidence="2" type="ORF">HS088_TW01G00086</name>
</gene>
<feature type="region of interest" description="Disordered" evidence="1">
    <location>
        <begin position="71"/>
        <end position="111"/>
    </location>
</feature>